<evidence type="ECO:0000313" key="3">
    <source>
        <dbReference type="Proteomes" id="UP000244855"/>
    </source>
</evidence>
<dbReference type="Pfam" id="PF24864">
    <property type="entry name" value="DUF7730"/>
    <property type="match status" value="1"/>
</dbReference>
<evidence type="ECO:0000259" key="1">
    <source>
        <dbReference type="Pfam" id="PF24864"/>
    </source>
</evidence>
<keyword evidence="3" id="KW-1185">Reference proteome</keyword>
<dbReference type="OrthoDB" id="5413827at2759"/>
<evidence type="ECO:0000313" key="2">
    <source>
        <dbReference type="EMBL" id="PVH93577.1"/>
    </source>
</evidence>
<gene>
    <name evidence="2" type="ORF">DM02DRAFT_221273</name>
</gene>
<reference evidence="2 3" key="1">
    <citation type="journal article" date="2018" name="Sci. Rep.">
        <title>Comparative genomics provides insights into the lifestyle and reveals functional heterogeneity of dark septate endophytic fungi.</title>
        <authorList>
            <person name="Knapp D.G."/>
            <person name="Nemeth J.B."/>
            <person name="Barry K."/>
            <person name="Hainaut M."/>
            <person name="Henrissat B."/>
            <person name="Johnson J."/>
            <person name="Kuo A."/>
            <person name="Lim J.H.P."/>
            <person name="Lipzen A."/>
            <person name="Nolan M."/>
            <person name="Ohm R.A."/>
            <person name="Tamas L."/>
            <person name="Grigoriev I.V."/>
            <person name="Spatafora J.W."/>
            <person name="Nagy L.G."/>
            <person name="Kovacs G.M."/>
        </authorList>
    </citation>
    <scope>NUCLEOTIDE SEQUENCE [LARGE SCALE GENOMIC DNA]</scope>
    <source>
        <strain evidence="2 3">DSE2036</strain>
    </source>
</reference>
<sequence length="239" mass="27830">MERERSESTQAPAPPVLLRLPGELRNQIYGNLLGIYMIWIEVEQDSDRSPYRPVNYSLINNPPNPWYYYRALPAENASTINALLRTSRQTYSELHPLLYSRCISFFSIHNSFPELMSGIDSCLLASIRILQISQWTFESFKCRSKTCAIKEQHSHMGDPEVLPSLEKIIYTFPWKILAAWDSPDPFLENRDALVAKIDTMFNNPRTELLFLNYNMVKARRKPGEVLEIFKPTRDLRDLL</sequence>
<feature type="domain" description="DUF7730" evidence="1">
    <location>
        <begin position="16"/>
        <end position="140"/>
    </location>
</feature>
<organism evidence="2 3">
    <name type="scientific">Periconia macrospinosa</name>
    <dbReference type="NCBI Taxonomy" id="97972"/>
    <lineage>
        <taxon>Eukaryota</taxon>
        <taxon>Fungi</taxon>
        <taxon>Dikarya</taxon>
        <taxon>Ascomycota</taxon>
        <taxon>Pezizomycotina</taxon>
        <taxon>Dothideomycetes</taxon>
        <taxon>Pleosporomycetidae</taxon>
        <taxon>Pleosporales</taxon>
        <taxon>Massarineae</taxon>
        <taxon>Periconiaceae</taxon>
        <taxon>Periconia</taxon>
    </lineage>
</organism>
<dbReference type="AlphaFoldDB" id="A0A2V1D638"/>
<dbReference type="PANTHER" id="PTHR38790">
    <property type="entry name" value="2EXR DOMAIN-CONTAINING PROTEIN-RELATED"/>
    <property type="match status" value="1"/>
</dbReference>
<proteinExistence type="predicted"/>
<dbReference type="EMBL" id="KZ805580">
    <property type="protein sequence ID" value="PVH93577.1"/>
    <property type="molecule type" value="Genomic_DNA"/>
</dbReference>
<name>A0A2V1D638_9PLEO</name>
<dbReference type="Proteomes" id="UP000244855">
    <property type="component" value="Unassembled WGS sequence"/>
</dbReference>
<protein>
    <recommendedName>
        <fullName evidence="1">DUF7730 domain-containing protein</fullName>
    </recommendedName>
</protein>
<dbReference type="InterPro" id="IPR056632">
    <property type="entry name" value="DUF7730"/>
</dbReference>
<accession>A0A2V1D638</accession>